<evidence type="ECO:0000256" key="1">
    <source>
        <dbReference type="ARBA" id="ARBA00022741"/>
    </source>
</evidence>
<evidence type="ECO:0000256" key="3">
    <source>
        <dbReference type="PROSITE-ProRule" id="PRU00289"/>
    </source>
</evidence>
<proteinExistence type="predicted"/>
<evidence type="ECO:0000313" key="6">
    <source>
        <dbReference type="EMBL" id="GMA36478.1"/>
    </source>
</evidence>
<evidence type="ECO:0000256" key="2">
    <source>
        <dbReference type="ARBA" id="ARBA00022840"/>
    </source>
</evidence>
<dbReference type="Pfam" id="PF01580">
    <property type="entry name" value="FtsK_SpoIIIE"/>
    <property type="match status" value="1"/>
</dbReference>
<accession>A0ABQ6IH45</accession>
<name>A0ABQ6IH45_9MICO</name>
<dbReference type="Gene3D" id="3.40.50.300">
    <property type="entry name" value="P-loop containing nucleotide triphosphate hydrolases"/>
    <property type="match status" value="1"/>
</dbReference>
<evidence type="ECO:0000259" key="5">
    <source>
        <dbReference type="PROSITE" id="PS50901"/>
    </source>
</evidence>
<feature type="region of interest" description="Disordered" evidence="4">
    <location>
        <begin position="763"/>
        <end position="785"/>
    </location>
</feature>
<evidence type="ECO:0000256" key="4">
    <source>
        <dbReference type="SAM" id="MobiDB-lite"/>
    </source>
</evidence>
<dbReference type="PANTHER" id="PTHR22683:SF1">
    <property type="entry name" value="TYPE VII SECRETION SYSTEM PROTEIN ESSC"/>
    <property type="match status" value="1"/>
</dbReference>
<gene>
    <name evidence="6" type="ORF">GCM10025876_26820</name>
</gene>
<feature type="compositionally biased region" description="Basic and acidic residues" evidence="4">
    <location>
        <begin position="772"/>
        <end position="785"/>
    </location>
</feature>
<protein>
    <recommendedName>
        <fullName evidence="5">FtsK domain-containing protein</fullName>
    </recommendedName>
</protein>
<keyword evidence="1 3" id="KW-0547">Nucleotide-binding</keyword>
<feature type="binding site" evidence="3">
    <location>
        <begin position="204"/>
        <end position="211"/>
    </location>
    <ligand>
        <name>ATP</name>
        <dbReference type="ChEBI" id="CHEBI:30616"/>
    </ligand>
</feature>
<sequence length="785" mass="81487">MLAAITGRWWLALVVVGLGAAVALAPLLRARHPREEDPAPRTPAGPLAIRGDGSWARGYARAVAIDRGRRLDGVAAEPWMRWLDAAGDDDRVALLADGDDVPSWCTATVDVGATGVSVTAAGVTHMAGPLRLTRARAETAARRLAGAHTPPALPRAVTWADLPSPAPPPPSRRRRTVRATLGMGKDGPVLLDLDDDGPHVLVAGTTGAGKSVALETLIMSLAHDSGPEDLAIALIDFKGGAGLAGCRDLPHVCGTLSDLDGSLAGRALEGVAAELRARKQALAEQDLTSMHAWEERGGAPPRLLIVIDEYQEITALLPDFIPEMARLAAQGRSLGLHLVMATQRPAGAVTPAVRANIGATLALRVASEGESRDLLGTADAAEIPRDCPGRAVLLTGGTLTPLQTASPHAHTTPAVAPVGTPPATPRLLSHRVRQRWAHNNPPQPLWLPPLPPHFEVPRTQQGEPWVAALVDLPRERRQETLTWDPRDGALVVVGPRRDDRAGVWRAVAAQAARDGLATVVVPQDPREAARTLALAGRRDVLVVMDEADTVLAALGAADDGAAADAWQERLARGLPTVIACTAAAPSRLARGAGLVLLLGPIAPAAATTWGATRDATLPEAPGRAWAMGQGRAVEAQLAHAPAAESRPLVTPLPRRHEGPAWGVGGDDACPWSPPSGPTVVVGPAGRWRSAVAASIGAHATESETGALAPSEASVVLIQPTARAVRLAAPLDHAGIVDPAPVPHRVVVIAAGAAVAVQLRSDLGVEPGVENDSGGRGDRQRHDTDA</sequence>
<dbReference type="InterPro" id="IPR002543">
    <property type="entry name" value="FtsK_dom"/>
</dbReference>
<dbReference type="Proteomes" id="UP001157125">
    <property type="component" value="Unassembled WGS sequence"/>
</dbReference>
<feature type="region of interest" description="Disordered" evidence="4">
    <location>
        <begin position="155"/>
        <end position="174"/>
    </location>
</feature>
<dbReference type="InterPro" id="IPR027417">
    <property type="entry name" value="P-loop_NTPase"/>
</dbReference>
<dbReference type="InterPro" id="IPR050206">
    <property type="entry name" value="FtsK/SpoIIIE/SftA"/>
</dbReference>
<dbReference type="EMBL" id="BSUN01000001">
    <property type="protein sequence ID" value="GMA36478.1"/>
    <property type="molecule type" value="Genomic_DNA"/>
</dbReference>
<organism evidence="6 7">
    <name type="scientific">Demequina litorisediminis</name>
    <dbReference type="NCBI Taxonomy" id="1849022"/>
    <lineage>
        <taxon>Bacteria</taxon>
        <taxon>Bacillati</taxon>
        <taxon>Actinomycetota</taxon>
        <taxon>Actinomycetes</taxon>
        <taxon>Micrococcales</taxon>
        <taxon>Demequinaceae</taxon>
        <taxon>Demequina</taxon>
    </lineage>
</organism>
<reference evidence="7" key="1">
    <citation type="journal article" date="2019" name="Int. J. Syst. Evol. Microbiol.">
        <title>The Global Catalogue of Microorganisms (GCM) 10K type strain sequencing project: providing services to taxonomists for standard genome sequencing and annotation.</title>
        <authorList>
            <consortium name="The Broad Institute Genomics Platform"/>
            <consortium name="The Broad Institute Genome Sequencing Center for Infectious Disease"/>
            <person name="Wu L."/>
            <person name="Ma J."/>
        </authorList>
    </citation>
    <scope>NUCLEOTIDE SEQUENCE [LARGE SCALE GENOMIC DNA]</scope>
    <source>
        <strain evidence="7">NBRC 112299</strain>
    </source>
</reference>
<comment type="caution">
    <text evidence="6">The sequence shown here is derived from an EMBL/GenBank/DDBJ whole genome shotgun (WGS) entry which is preliminary data.</text>
</comment>
<dbReference type="PROSITE" id="PS50901">
    <property type="entry name" value="FTSK"/>
    <property type="match status" value="1"/>
</dbReference>
<dbReference type="SUPFAM" id="SSF52540">
    <property type="entry name" value="P-loop containing nucleoside triphosphate hydrolases"/>
    <property type="match status" value="1"/>
</dbReference>
<evidence type="ECO:0000313" key="7">
    <source>
        <dbReference type="Proteomes" id="UP001157125"/>
    </source>
</evidence>
<keyword evidence="2 3" id="KW-0067">ATP-binding</keyword>
<keyword evidence="7" id="KW-1185">Reference proteome</keyword>
<feature type="domain" description="FtsK" evidence="5">
    <location>
        <begin position="186"/>
        <end position="372"/>
    </location>
</feature>
<dbReference type="CDD" id="cd01127">
    <property type="entry name" value="TrwB_TraG_TraD_VirD4"/>
    <property type="match status" value="1"/>
</dbReference>
<dbReference type="PANTHER" id="PTHR22683">
    <property type="entry name" value="SPORULATION PROTEIN RELATED"/>
    <property type="match status" value="1"/>
</dbReference>